<gene>
    <name evidence="5" type="ORF">CRM22_002059</name>
</gene>
<dbReference type="AlphaFoldDB" id="A0A4S2M848"/>
<dbReference type="InterPro" id="IPR019383">
    <property type="entry name" value="Golgin_A_7/ERF4"/>
</dbReference>
<protein>
    <recommendedName>
        <fullName evidence="4">Golgin subfamily A member 7/ERF4 domain-containing protein</fullName>
    </recommendedName>
</protein>
<comment type="subcellular location">
    <subcellularLocation>
        <location evidence="1">Membrane</location>
    </subcellularLocation>
</comment>
<dbReference type="GO" id="GO:0016020">
    <property type="term" value="C:membrane"/>
    <property type="evidence" value="ECO:0007669"/>
    <property type="project" value="UniProtKB-SubCell"/>
</dbReference>
<dbReference type="OrthoDB" id="67682at2759"/>
<feature type="domain" description="Golgin subfamily A member 7/ERF4" evidence="4">
    <location>
        <begin position="41"/>
        <end position="130"/>
    </location>
</feature>
<dbReference type="STRING" id="147828.A0A4S2M848"/>
<dbReference type="PANTHER" id="PTHR13005">
    <property type="entry name" value="CYSTEINE-RICH HYDROPHOBIC DOMAIN PROTEIN BRAIN X-LINKED PROTEIN"/>
    <property type="match status" value="1"/>
</dbReference>
<keyword evidence="3" id="KW-0812">Transmembrane</keyword>
<evidence type="ECO:0000256" key="2">
    <source>
        <dbReference type="ARBA" id="ARBA00023136"/>
    </source>
</evidence>
<reference evidence="5 6" key="1">
    <citation type="journal article" date="2019" name="BMC Genomics">
        <title>New insights from Opisthorchis felineus genome: update on genomics of the epidemiologically important liver flukes.</title>
        <authorList>
            <person name="Ershov N.I."/>
            <person name="Mordvinov V.A."/>
            <person name="Prokhortchouk E.B."/>
            <person name="Pakharukova M.Y."/>
            <person name="Gunbin K.V."/>
            <person name="Ustyantsev K."/>
            <person name="Genaev M.A."/>
            <person name="Blinov A.G."/>
            <person name="Mazur A."/>
            <person name="Boulygina E."/>
            <person name="Tsygankova S."/>
            <person name="Khrameeva E."/>
            <person name="Chekanov N."/>
            <person name="Fan G."/>
            <person name="Xiao A."/>
            <person name="Zhang H."/>
            <person name="Xu X."/>
            <person name="Yang H."/>
            <person name="Solovyev V."/>
            <person name="Lee S.M."/>
            <person name="Liu X."/>
            <person name="Afonnikov D.A."/>
            <person name="Skryabin K.G."/>
        </authorList>
    </citation>
    <scope>NUCLEOTIDE SEQUENCE [LARGE SCALE GENOMIC DNA]</scope>
    <source>
        <strain evidence="5">AK-0245</strain>
        <tissue evidence="5">Whole organism</tissue>
    </source>
</reference>
<dbReference type="Proteomes" id="UP000308267">
    <property type="component" value="Unassembled WGS sequence"/>
</dbReference>
<comment type="caution">
    <text evidence="5">The sequence shown here is derived from an EMBL/GenBank/DDBJ whole genome shotgun (WGS) entry which is preliminary data.</text>
</comment>
<evidence type="ECO:0000313" key="5">
    <source>
        <dbReference type="EMBL" id="TGZ72486.1"/>
    </source>
</evidence>
<evidence type="ECO:0000256" key="1">
    <source>
        <dbReference type="ARBA" id="ARBA00004370"/>
    </source>
</evidence>
<dbReference type="EMBL" id="SJOL01003641">
    <property type="protein sequence ID" value="TGZ72486.1"/>
    <property type="molecule type" value="Genomic_DNA"/>
</dbReference>
<sequence length="192" mass="22023">MSEPGEIDLVTFLPSMHYEIRPEPVIIKGCGDITIFGMNNRFKEEFPNELHGKLAPEEFQETIRKVNSRLEKSLPTHVRWLFCGLLCCCCTAGCSLWPVIHMSRRTRRDLQKTLDAENHRLYTNIGLRLSLAKQQSSESTALMEYASVFSKQWFRFQFIVSSSSFVSTPHQCSIIRDSLTSNFSPVHLVLHA</sequence>
<evidence type="ECO:0000256" key="3">
    <source>
        <dbReference type="SAM" id="Phobius"/>
    </source>
</evidence>
<keyword evidence="2 3" id="KW-0472">Membrane</keyword>
<evidence type="ECO:0000313" key="6">
    <source>
        <dbReference type="Proteomes" id="UP000308267"/>
    </source>
</evidence>
<dbReference type="InterPro" id="IPR039735">
    <property type="entry name" value="CHIC1/2"/>
</dbReference>
<feature type="transmembrane region" description="Helical" evidence="3">
    <location>
        <begin position="78"/>
        <end position="100"/>
    </location>
</feature>
<dbReference type="PANTHER" id="PTHR13005:SF4">
    <property type="entry name" value="CYSTEINE-RICH HYDROPHOBIC PROTEIN"/>
    <property type="match status" value="1"/>
</dbReference>
<evidence type="ECO:0000259" key="4">
    <source>
        <dbReference type="Pfam" id="PF10256"/>
    </source>
</evidence>
<organism evidence="5 6">
    <name type="scientific">Opisthorchis felineus</name>
    <dbReference type="NCBI Taxonomy" id="147828"/>
    <lineage>
        <taxon>Eukaryota</taxon>
        <taxon>Metazoa</taxon>
        <taxon>Spiralia</taxon>
        <taxon>Lophotrochozoa</taxon>
        <taxon>Platyhelminthes</taxon>
        <taxon>Trematoda</taxon>
        <taxon>Digenea</taxon>
        <taxon>Opisthorchiida</taxon>
        <taxon>Opisthorchiata</taxon>
        <taxon>Opisthorchiidae</taxon>
        <taxon>Opisthorchis</taxon>
    </lineage>
</organism>
<keyword evidence="6" id="KW-1185">Reference proteome</keyword>
<proteinExistence type="predicted"/>
<accession>A0A4S2M848</accession>
<name>A0A4S2M848_OPIFE</name>
<keyword evidence="3" id="KW-1133">Transmembrane helix</keyword>
<dbReference type="Pfam" id="PF10256">
    <property type="entry name" value="Erf4"/>
    <property type="match status" value="1"/>
</dbReference>